<dbReference type="GO" id="GO:0016301">
    <property type="term" value="F:kinase activity"/>
    <property type="evidence" value="ECO:0007669"/>
    <property type="project" value="UniProtKB-KW"/>
</dbReference>
<proteinExistence type="inferred from homology"/>
<dbReference type="Pfam" id="PF00294">
    <property type="entry name" value="PfkB"/>
    <property type="match status" value="1"/>
</dbReference>
<keyword evidence="6" id="KW-1185">Reference proteome</keyword>
<comment type="similarity">
    <text evidence="1">Belongs to the carbohydrate kinase PfkB family.</text>
</comment>
<dbReference type="InterPro" id="IPR050306">
    <property type="entry name" value="PfkB_Carbo_kinase"/>
</dbReference>
<sequence>MAPRILAVGEILFDVFPDRRVLGGAPANFAYMAHRLGADSHLISRVADDADGKRALAELTEIGLSIKGVQVAPSPPPTGLVDVTVAGGQPSYVIKTNTAWDEIAVDETAIALARSCNVLCFGTLAQRKEPSASSIRQIVAAASPYTLRILDINLRKPMVSAEIIQQSLQLAVALKLNSDELPVLAEMLSLTSFTEKGQIAELAERYGFQLVVLTRGDAGSLLYSNRQVDEHPGVKVKIVDAVGAGDAFTAATTIGFLRGWRLSKINEIANQIAAYVCTQPGATPPIPPELRKHFEG</sequence>
<feature type="domain" description="Carbohydrate kinase PfkB" evidence="4">
    <location>
        <begin position="20"/>
        <end position="287"/>
    </location>
</feature>
<dbReference type="EMBL" id="CP063458">
    <property type="protein sequence ID" value="QOV90497.1"/>
    <property type="molecule type" value="Genomic_DNA"/>
</dbReference>
<protein>
    <submittedName>
        <fullName evidence="5">Carbohydrate kinase</fullName>
    </submittedName>
</protein>
<dbReference type="SUPFAM" id="SSF53613">
    <property type="entry name" value="Ribokinase-like"/>
    <property type="match status" value="1"/>
</dbReference>
<organism evidence="5 6">
    <name type="scientific">Humisphaera borealis</name>
    <dbReference type="NCBI Taxonomy" id="2807512"/>
    <lineage>
        <taxon>Bacteria</taxon>
        <taxon>Pseudomonadati</taxon>
        <taxon>Planctomycetota</taxon>
        <taxon>Phycisphaerae</taxon>
        <taxon>Tepidisphaerales</taxon>
        <taxon>Tepidisphaeraceae</taxon>
        <taxon>Humisphaera</taxon>
    </lineage>
</organism>
<evidence type="ECO:0000256" key="3">
    <source>
        <dbReference type="ARBA" id="ARBA00022777"/>
    </source>
</evidence>
<dbReference type="CDD" id="cd01167">
    <property type="entry name" value="bac_FRK"/>
    <property type="match status" value="1"/>
</dbReference>
<dbReference type="Gene3D" id="3.40.1190.20">
    <property type="match status" value="1"/>
</dbReference>
<gene>
    <name evidence="5" type="ORF">IPV69_03780</name>
</gene>
<keyword evidence="2" id="KW-0808">Transferase</keyword>
<dbReference type="PANTHER" id="PTHR43085:SF57">
    <property type="entry name" value="CARBOHYDRATE KINASE PFKB DOMAIN-CONTAINING PROTEIN"/>
    <property type="match status" value="1"/>
</dbReference>
<dbReference type="PANTHER" id="PTHR43085">
    <property type="entry name" value="HEXOKINASE FAMILY MEMBER"/>
    <property type="match status" value="1"/>
</dbReference>
<dbReference type="Proteomes" id="UP000593765">
    <property type="component" value="Chromosome"/>
</dbReference>
<dbReference type="KEGG" id="hbs:IPV69_03780"/>
<reference evidence="5 6" key="1">
    <citation type="submission" date="2020-10" db="EMBL/GenBank/DDBJ databases">
        <title>Wide distribution of Phycisphaera-like planctomycetes from WD2101 soil group in peatlands and genome analysis of the first cultivated representative.</title>
        <authorList>
            <person name="Dedysh S.N."/>
            <person name="Beletsky A.V."/>
            <person name="Ivanova A."/>
            <person name="Kulichevskaya I.S."/>
            <person name="Suzina N.E."/>
            <person name="Philippov D.A."/>
            <person name="Rakitin A.L."/>
            <person name="Mardanov A.V."/>
            <person name="Ravin N.V."/>
        </authorList>
    </citation>
    <scope>NUCLEOTIDE SEQUENCE [LARGE SCALE GENOMIC DNA]</scope>
    <source>
        <strain evidence="5 6">M1803</strain>
    </source>
</reference>
<evidence type="ECO:0000259" key="4">
    <source>
        <dbReference type="Pfam" id="PF00294"/>
    </source>
</evidence>
<dbReference type="InterPro" id="IPR011611">
    <property type="entry name" value="PfkB_dom"/>
</dbReference>
<evidence type="ECO:0000313" key="6">
    <source>
        <dbReference type="Proteomes" id="UP000593765"/>
    </source>
</evidence>
<name>A0A7M2WYA4_9BACT</name>
<evidence type="ECO:0000313" key="5">
    <source>
        <dbReference type="EMBL" id="QOV90497.1"/>
    </source>
</evidence>
<evidence type="ECO:0000256" key="2">
    <source>
        <dbReference type="ARBA" id="ARBA00022679"/>
    </source>
</evidence>
<dbReference type="AlphaFoldDB" id="A0A7M2WYA4"/>
<dbReference type="RefSeq" id="WP_206293584.1">
    <property type="nucleotide sequence ID" value="NZ_CP063458.1"/>
</dbReference>
<dbReference type="InterPro" id="IPR029056">
    <property type="entry name" value="Ribokinase-like"/>
</dbReference>
<evidence type="ECO:0000256" key="1">
    <source>
        <dbReference type="ARBA" id="ARBA00010688"/>
    </source>
</evidence>
<accession>A0A7M2WYA4</accession>
<keyword evidence="3 5" id="KW-0418">Kinase</keyword>